<name>A0A0R1NX37_9LACO</name>
<dbReference type="AlphaFoldDB" id="A0A0R1NX37"/>
<keyword evidence="2" id="KW-1185">Reference proteome</keyword>
<gene>
    <name evidence="1" type="ORF">FC98_GL000833</name>
</gene>
<proteinExistence type="predicted"/>
<dbReference type="Proteomes" id="UP000051439">
    <property type="component" value="Unassembled WGS sequence"/>
</dbReference>
<comment type="caution">
    <text evidence="1">The sequence shown here is derived from an EMBL/GenBank/DDBJ whole genome shotgun (WGS) entry which is preliminary data.</text>
</comment>
<reference evidence="1 2" key="1">
    <citation type="journal article" date="2015" name="Genome Announc.">
        <title>Expanding the biotechnology potential of lactobacilli through comparative genomics of 213 strains and associated genera.</title>
        <authorList>
            <person name="Sun Z."/>
            <person name="Harris H.M."/>
            <person name="McCann A."/>
            <person name="Guo C."/>
            <person name="Argimon S."/>
            <person name="Zhang W."/>
            <person name="Yang X."/>
            <person name="Jeffery I.B."/>
            <person name="Cooney J.C."/>
            <person name="Kagawa T.F."/>
            <person name="Liu W."/>
            <person name="Song Y."/>
            <person name="Salvetti E."/>
            <person name="Wrobel A."/>
            <person name="Rasinkangas P."/>
            <person name="Parkhill J."/>
            <person name="Rea M.C."/>
            <person name="O'Sullivan O."/>
            <person name="Ritari J."/>
            <person name="Douillard F.P."/>
            <person name="Paul Ross R."/>
            <person name="Yang R."/>
            <person name="Briner A.E."/>
            <person name="Felis G.E."/>
            <person name="de Vos W.M."/>
            <person name="Barrangou R."/>
            <person name="Klaenhammer T.R."/>
            <person name="Caufield P.W."/>
            <person name="Cui Y."/>
            <person name="Zhang H."/>
            <person name="O'Toole P.W."/>
        </authorList>
    </citation>
    <scope>NUCLEOTIDE SEQUENCE [LARGE SCALE GENOMIC DNA]</scope>
    <source>
        <strain evidence="1 2">DSM 19906</strain>
    </source>
</reference>
<evidence type="ECO:0000313" key="1">
    <source>
        <dbReference type="EMBL" id="KRL21243.1"/>
    </source>
</evidence>
<accession>A0A0R1NX37</accession>
<sequence>MENLIARAFPVFKIEMFAMVMPTSLDNSVTDIFRLANITSRLTTIAIVSPHTVY</sequence>
<protein>
    <submittedName>
        <fullName evidence="1">Uncharacterized protein</fullName>
    </submittedName>
</protein>
<evidence type="ECO:0000313" key="2">
    <source>
        <dbReference type="Proteomes" id="UP000051439"/>
    </source>
</evidence>
<organism evidence="1 2">
    <name type="scientific">Lentilactobacillus kisonensis DSM 19906 = JCM 15041</name>
    <dbReference type="NCBI Taxonomy" id="1423766"/>
    <lineage>
        <taxon>Bacteria</taxon>
        <taxon>Bacillati</taxon>
        <taxon>Bacillota</taxon>
        <taxon>Bacilli</taxon>
        <taxon>Lactobacillales</taxon>
        <taxon>Lactobacillaceae</taxon>
        <taxon>Lentilactobacillus</taxon>
    </lineage>
</organism>
<dbReference type="EMBL" id="AZEB01000016">
    <property type="protein sequence ID" value="KRL21243.1"/>
    <property type="molecule type" value="Genomic_DNA"/>
</dbReference>